<feature type="domain" description="N-acetyltransferase" evidence="5">
    <location>
        <begin position="537"/>
        <end position="701"/>
    </location>
</feature>
<keyword evidence="2 6" id="KW-0378">Hydrolase</keyword>
<evidence type="ECO:0000256" key="4">
    <source>
        <dbReference type="ARBA" id="ARBA00023295"/>
    </source>
</evidence>
<dbReference type="InterPro" id="IPR017853">
    <property type="entry name" value="GH"/>
</dbReference>
<dbReference type="PANTHER" id="PTHR30480:SF16">
    <property type="entry name" value="GLYCOSIDE HYDROLASE FAMILY 3 DOMAIN PROTEIN"/>
    <property type="match status" value="1"/>
</dbReference>
<name>A0AAF0IKS8_9EURO</name>
<organism evidence="6 7">
    <name type="scientific">Emydomyces testavorans</name>
    <dbReference type="NCBI Taxonomy" id="2070801"/>
    <lineage>
        <taxon>Eukaryota</taxon>
        <taxon>Fungi</taxon>
        <taxon>Dikarya</taxon>
        <taxon>Ascomycota</taxon>
        <taxon>Pezizomycotina</taxon>
        <taxon>Eurotiomycetes</taxon>
        <taxon>Eurotiomycetidae</taxon>
        <taxon>Onygenales</taxon>
        <taxon>Nannizziopsiaceae</taxon>
        <taxon>Emydomyces</taxon>
    </lineage>
</organism>
<dbReference type="InterPro" id="IPR036962">
    <property type="entry name" value="Glyco_hydro_3_N_sf"/>
</dbReference>
<dbReference type="GO" id="GO:0009254">
    <property type="term" value="P:peptidoglycan turnover"/>
    <property type="evidence" value="ECO:0007669"/>
    <property type="project" value="TreeGrafter"/>
</dbReference>
<dbReference type="CDD" id="cd04301">
    <property type="entry name" value="NAT_SF"/>
    <property type="match status" value="2"/>
</dbReference>
<reference evidence="6" key="1">
    <citation type="submission" date="2023-03" db="EMBL/GenBank/DDBJ databases">
        <title>Emydomyces testavorans Genome Sequence.</title>
        <authorList>
            <person name="Hoyer L."/>
        </authorList>
    </citation>
    <scope>NUCLEOTIDE SEQUENCE</scope>
    <source>
        <strain evidence="6">16-2883</strain>
    </source>
</reference>
<dbReference type="InterPro" id="IPR050226">
    <property type="entry name" value="NagZ_Beta-hexosaminidase"/>
</dbReference>
<dbReference type="GO" id="GO:0005975">
    <property type="term" value="P:carbohydrate metabolic process"/>
    <property type="evidence" value="ECO:0007669"/>
    <property type="project" value="InterPro"/>
</dbReference>
<keyword evidence="7" id="KW-1185">Reference proteome</keyword>
<keyword evidence="4 6" id="KW-0326">Glycosidase</keyword>
<dbReference type="Gene3D" id="3.40.50.1700">
    <property type="entry name" value="Glycoside hydrolase family 3 C-terminal domain"/>
    <property type="match status" value="1"/>
</dbReference>
<dbReference type="Gene3D" id="3.40.630.30">
    <property type="match status" value="2"/>
</dbReference>
<dbReference type="Gene3D" id="3.20.20.300">
    <property type="entry name" value="Glycoside hydrolase, family 3, N-terminal domain"/>
    <property type="match status" value="1"/>
</dbReference>
<keyword evidence="3" id="KW-0325">Glycoprotein</keyword>
<dbReference type="SUPFAM" id="SSF55729">
    <property type="entry name" value="Acyl-CoA N-acyltransferases (Nat)"/>
    <property type="match status" value="2"/>
</dbReference>
<protein>
    <submittedName>
        <fullName evidence="6">Tyrosinase/acetyltransferase</fullName>
        <ecNumber evidence="6">3.2.1.52</ecNumber>
    </submittedName>
</protein>
<gene>
    <name evidence="6" type="ORF">PRK78_005509</name>
</gene>
<feature type="domain" description="N-acetyltransferase" evidence="5">
    <location>
        <begin position="704"/>
        <end position="852"/>
    </location>
</feature>
<dbReference type="Pfam" id="PF00933">
    <property type="entry name" value="Glyco_hydro_3"/>
    <property type="match status" value="1"/>
</dbReference>
<evidence type="ECO:0000256" key="2">
    <source>
        <dbReference type="ARBA" id="ARBA00022801"/>
    </source>
</evidence>
<dbReference type="AlphaFoldDB" id="A0AAF0IKS8"/>
<dbReference type="PROSITE" id="PS51186">
    <property type="entry name" value="GNAT"/>
    <property type="match status" value="2"/>
</dbReference>
<evidence type="ECO:0000256" key="1">
    <source>
        <dbReference type="ARBA" id="ARBA00005336"/>
    </source>
</evidence>
<dbReference type="Pfam" id="PF00583">
    <property type="entry name" value="Acetyltransf_1"/>
    <property type="match status" value="2"/>
</dbReference>
<dbReference type="GO" id="GO:0004563">
    <property type="term" value="F:beta-N-acetylhexosaminidase activity"/>
    <property type="evidence" value="ECO:0007669"/>
    <property type="project" value="UniProtKB-EC"/>
</dbReference>
<dbReference type="EC" id="3.2.1.52" evidence="6"/>
<dbReference type="InterPro" id="IPR016181">
    <property type="entry name" value="Acyl_CoA_acyltransferase"/>
</dbReference>
<accession>A0AAF0IKS8</accession>
<evidence type="ECO:0000259" key="5">
    <source>
        <dbReference type="PROSITE" id="PS51186"/>
    </source>
</evidence>
<sequence length="852" mass="93737">MEDEDLRRQLGQLFIVGFRALVATDEIKSLIKAPYYCGTIILFQRNIESAEQLIALINDLQQTAMEAGHTRPLLIAVDQENGVVTRVKPPIAAQLPGSMAIGASGSTEDAIRVSNATGELLSALGINMNYAPCCDVNTEPSNPVIGVRSPGDDGVFVGRITSALAQGLREKNIVPCVKHFPGHGDTKVDSHCGVPTINKTREQLEGCELIPFRRAVAEGIEAVMASHVVISALDDSRLPVSVNKKAVNLLRQELQYDGLIVTDCLEMDAIRVQIGTEKGAVMALAAGVDCPMICHTYDVQVRAYEKAFNACKNGMITLDQVSQSVSRVNDLKSRFLDWESTLRQRSVDVVAQLTAKHRDLASEIYAGSVTLIRDDQHALPLSNNDLLVYVYPCGKALHVSATGSGETTSRIPYMPPEFLEILKLYNPELIECPFYDDGTLDESAKARISQADAVILASRNANMDSNEKLIGVHLADHAKRLISIATCSPYDFIRSSIKTCIAMYEPTPEAFQAAADIIFGVNKAIGTLPVCKQPPLIPIHPFDPQHDMARVIGLWHMLLPQYAVPADRLPGLLDRPNGSHFTVYLEGQLAGFIATYVNEDRPTAYISALLVQPEYQSRGIGTALVDHARRHLKAAHGARSITIGSSFPRFFLGVPLDIRETSQNFFIHRGFVPAKGPSSRDYTSNLQTYQAPERVLQRAAAAGVTFSPWRKDLYDEGIAKIKELWGADKVWIGAYERLAQADRYEQVMVAIDDSGEQLGWTLMQELGLGMTNDLAFMSLLGERTGQIGCVGVHPDARSKGIGLALVASAAMDLKKRGMERVFIDWTTHINFYEKAGFEVWREYRPMTIREFV</sequence>
<comment type="similarity">
    <text evidence="1">Belongs to the glycosyl hydrolase 3 family.</text>
</comment>
<evidence type="ECO:0000256" key="3">
    <source>
        <dbReference type="ARBA" id="ARBA00023180"/>
    </source>
</evidence>
<proteinExistence type="inferred from homology"/>
<dbReference type="PANTHER" id="PTHR30480">
    <property type="entry name" value="BETA-HEXOSAMINIDASE-RELATED"/>
    <property type="match status" value="1"/>
</dbReference>
<dbReference type="InterPro" id="IPR036881">
    <property type="entry name" value="Glyco_hydro_3_C_sf"/>
</dbReference>
<dbReference type="SUPFAM" id="SSF51445">
    <property type="entry name" value="(Trans)glycosidases"/>
    <property type="match status" value="1"/>
</dbReference>
<dbReference type="GO" id="GO:0016747">
    <property type="term" value="F:acyltransferase activity, transferring groups other than amino-acyl groups"/>
    <property type="evidence" value="ECO:0007669"/>
    <property type="project" value="InterPro"/>
</dbReference>
<dbReference type="EMBL" id="CP120629">
    <property type="protein sequence ID" value="WEW60026.1"/>
    <property type="molecule type" value="Genomic_DNA"/>
</dbReference>
<dbReference type="InterPro" id="IPR000182">
    <property type="entry name" value="GNAT_dom"/>
</dbReference>
<dbReference type="Proteomes" id="UP001219355">
    <property type="component" value="Chromosome 3"/>
</dbReference>
<evidence type="ECO:0000313" key="6">
    <source>
        <dbReference type="EMBL" id="WEW60026.1"/>
    </source>
</evidence>
<evidence type="ECO:0000313" key="7">
    <source>
        <dbReference type="Proteomes" id="UP001219355"/>
    </source>
</evidence>
<dbReference type="InterPro" id="IPR001764">
    <property type="entry name" value="Glyco_hydro_3_N"/>
</dbReference>